<feature type="signal peptide" evidence="2">
    <location>
        <begin position="1"/>
        <end position="24"/>
    </location>
</feature>
<feature type="transmembrane region" description="Helical" evidence="1">
    <location>
        <begin position="182"/>
        <end position="204"/>
    </location>
</feature>
<keyword evidence="1" id="KW-1133">Transmembrane helix</keyword>
<reference evidence="4 5" key="1">
    <citation type="submission" date="2019-04" db="EMBL/GenBank/DDBJ databases">
        <title>Altererythrobacter aquimixticola sp. nov., isolated from sediment of junction between the ocean and a freshwater spring.</title>
        <authorList>
            <person name="Yoon J.-H."/>
        </authorList>
    </citation>
    <scope>NUCLEOTIDE SEQUENCE [LARGE SCALE GENOMIC DNA]</scope>
    <source>
        <strain evidence="4 5">SSKS-13</strain>
    </source>
</reference>
<evidence type="ECO:0000313" key="4">
    <source>
        <dbReference type="EMBL" id="TIX51584.1"/>
    </source>
</evidence>
<gene>
    <name evidence="4" type="ORF">E5222_03780</name>
</gene>
<feature type="chain" id="PRO_5020744052" evidence="2">
    <location>
        <begin position="25"/>
        <end position="278"/>
    </location>
</feature>
<evidence type="ECO:0000256" key="1">
    <source>
        <dbReference type="SAM" id="Phobius"/>
    </source>
</evidence>
<comment type="caution">
    <text evidence="4">The sequence shown here is derived from an EMBL/GenBank/DDBJ whole genome shotgun (WGS) entry which is preliminary data.</text>
</comment>
<sequence length="278" mass="29451">MTMRKFLLLLAAAWAMLFSGLAHAQPSFPELANSPVVDQADLLDPQQEQALEQVLLDFEARNQRQFVVVTLASLQGYDIADYGYQLGRHWGIGDVERNDGVLLIVAPNERAMRIETGYGVEAVLPDGLAFEYIEEMKPYFRNNDYAGGIAVGAQRIITQLELPPEEAVAVAQQASQSREREGGFPIGGLIWLGFLFFFFVLPMLSGRGRRRRYRSGVGGVVGDIILWEAGKAIARGASGGHGGWGGSSGGGFGGGFGGGGGFSGGGGSFGGGGASGSW</sequence>
<proteinExistence type="predicted"/>
<dbReference type="PANTHER" id="PTHR30373">
    <property type="entry name" value="UPF0603 PROTEIN YGCG"/>
    <property type="match status" value="1"/>
</dbReference>
<dbReference type="InterPro" id="IPR007621">
    <property type="entry name" value="TPM_dom"/>
</dbReference>
<dbReference type="AlphaFoldDB" id="A0A4T3F5C3"/>
<keyword evidence="1" id="KW-0812">Transmembrane</keyword>
<keyword evidence="2" id="KW-0732">Signal</keyword>
<dbReference type="Proteomes" id="UP000309389">
    <property type="component" value="Unassembled WGS sequence"/>
</dbReference>
<dbReference type="RefSeq" id="WP_136692370.1">
    <property type="nucleotide sequence ID" value="NZ_SSHH01000001.1"/>
</dbReference>
<name>A0A4T3F5C3_9SPHN</name>
<accession>A0A4T3F5C3</accession>
<keyword evidence="5" id="KW-1185">Reference proteome</keyword>
<organism evidence="4 5">
    <name type="scientific">Alteraurantiacibacter aquimixticola</name>
    <dbReference type="NCBI Taxonomy" id="2489173"/>
    <lineage>
        <taxon>Bacteria</taxon>
        <taxon>Pseudomonadati</taxon>
        <taxon>Pseudomonadota</taxon>
        <taxon>Alphaproteobacteria</taxon>
        <taxon>Sphingomonadales</taxon>
        <taxon>Erythrobacteraceae</taxon>
        <taxon>Alteraurantiacibacter</taxon>
    </lineage>
</organism>
<feature type="domain" description="TPM" evidence="3">
    <location>
        <begin position="36"/>
        <end position="158"/>
    </location>
</feature>
<keyword evidence="1" id="KW-0472">Membrane</keyword>
<dbReference type="PANTHER" id="PTHR30373:SF2">
    <property type="entry name" value="UPF0603 PROTEIN YGCG"/>
    <property type="match status" value="1"/>
</dbReference>
<dbReference type="EMBL" id="SSHH01000001">
    <property type="protein sequence ID" value="TIX51584.1"/>
    <property type="molecule type" value="Genomic_DNA"/>
</dbReference>
<evidence type="ECO:0000259" key="3">
    <source>
        <dbReference type="Pfam" id="PF04536"/>
    </source>
</evidence>
<protein>
    <submittedName>
        <fullName evidence="4">TPM domain-containing protein</fullName>
    </submittedName>
</protein>
<dbReference type="OrthoDB" id="9810918at2"/>
<dbReference type="Pfam" id="PF04536">
    <property type="entry name" value="TPM_phosphatase"/>
    <property type="match status" value="1"/>
</dbReference>
<evidence type="ECO:0000256" key="2">
    <source>
        <dbReference type="SAM" id="SignalP"/>
    </source>
</evidence>
<evidence type="ECO:0000313" key="5">
    <source>
        <dbReference type="Proteomes" id="UP000309389"/>
    </source>
</evidence>
<dbReference type="Gene3D" id="3.10.310.50">
    <property type="match status" value="1"/>
</dbReference>